<dbReference type="Proteomes" id="UP000594261">
    <property type="component" value="Chromosome 6"/>
</dbReference>
<feature type="domain" description="KIB1-4 beta-propeller" evidence="1">
    <location>
        <begin position="69"/>
        <end position="340"/>
    </location>
</feature>
<proteinExistence type="predicted"/>
<reference evidence="2 3" key="1">
    <citation type="journal article" date="2016" name="G3 (Bethesda)">
        <title>First Draft Assembly and Annotation of the Genome of a California Endemic Oak Quercus lobata Nee (Fagaceae).</title>
        <authorList>
            <person name="Sork V.L."/>
            <person name="Fitz-Gibbon S.T."/>
            <person name="Puiu D."/>
            <person name="Crepeau M."/>
            <person name="Gugger P.F."/>
            <person name="Sherman R."/>
            <person name="Stevens K."/>
            <person name="Langley C.H."/>
            <person name="Pellegrini M."/>
            <person name="Salzberg S.L."/>
        </authorList>
    </citation>
    <scope>NUCLEOTIDE SEQUENCE [LARGE SCALE GENOMIC DNA]</scope>
    <source>
        <strain evidence="2 3">cv. SW786</strain>
    </source>
</reference>
<evidence type="ECO:0000313" key="3">
    <source>
        <dbReference type="Proteomes" id="UP000594261"/>
    </source>
</evidence>
<dbReference type="InterPro" id="IPR051304">
    <property type="entry name" value="SCF_F-box_domain"/>
</dbReference>
<dbReference type="OMA" id="HENITNG"/>
<protein>
    <recommendedName>
        <fullName evidence="1">KIB1-4 beta-propeller domain-containing protein</fullName>
    </recommendedName>
</protein>
<sequence>MGKRRVDWSALPIELLRSIAEANQDSNDVVRFRSVCASWRSSIPSPRILPPFPLPLPSAGSARIAFVSRRTFYRFKLLDDVNPNPSTCSSKSWLVKVEEVEYGFKFLLNPLSNLHFRFPFPKGFNLLDYQVVQVSKGYELLSYSSGMPIVGVNKLVLFPDSVWNSSVKDTVIFALYNEGKLGYVKYFDRNWTLVDDLCHYDDIIVYKGKPYVVDEWGIVSWIDSSMKLIDIYVSPPLESFGKQKHLVESRGELYVVDRFFDTERRFDHHLREYRVCPKTFTFDVYKLDQECGRWVTVENLGDRVFFLGKDSSFSVSATEFSGCIGNCIYFTYEDDNGVFDQKTGEIVDFQDWSHLFQLPPSWLNSNPHLNVEFRFQPDTVADSCYLIIHVD</sequence>
<evidence type="ECO:0000259" key="1">
    <source>
        <dbReference type="Pfam" id="PF03478"/>
    </source>
</evidence>
<dbReference type="AlphaFoldDB" id="A0A7N2M2F4"/>
<name>A0A7N2M2F4_QUELO</name>
<dbReference type="EnsemblPlants" id="QL06p052345:mrna">
    <property type="protein sequence ID" value="QL06p052345:mrna"/>
    <property type="gene ID" value="QL06p052345"/>
</dbReference>
<dbReference type="Gramene" id="QL06p052345:mrna">
    <property type="protein sequence ID" value="QL06p052345:mrna"/>
    <property type="gene ID" value="QL06p052345"/>
</dbReference>
<dbReference type="Pfam" id="PF03478">
    <property type="entry name" value="Beta-prop_KIB1-4"/>
    <property type="match status" value="1"/>
</dbReference>
<dbReference type="PANTHER" id="PTHR47123:SF6">
    <property type="entry name" value="F-BOX PROTEIN SKIP23-LIKE ISOFORM X1"/>
    <property type="match status" value="1"/>
</dbReference>
<dbReference type="InParanoid" id="A0A7N2M2F4"/>
<dbReference type="InterPro" id="IPR005174">
    <property type="entry name" value="KIB1-4_b-propeller"/>
</dbReference>
<dbReference type="PANTHER" id="PTHR47123">
    <property type="entry name" value="F-BOX PROTEIN SKIP23"/>
    <property type="match status" value="1"/>
</dbReference>
<reference evidence="2" key="2">
    <citation type="submission" date="2021-01" db="UniProtKB">
        <authorList>
            <consortium name="EnsemblPlants"/>
        </authorList>
    </citation>
    <scope>IDENTIFICATION</scope>
</reference>
<accession>A0A7N2M2F4</accession>
<dbReference type="EMBL" id="LRBV02000006">
    <property type="status" value="NOT_ANNOTATED_CDS"/>
    <property type="molecule type" value="Genomic_DNA"/>
</dbReference>
<organism evidence="2 3">
    <name type="scientific">Quercus lobata</name>
    <name type="common">Valley oak</name>
    <dbReference type="NCBI Taxonomy" id="97700"/>
    <lineage>
        <taxon>Eukaryota</taxon>
        <taxon>Viridiplantae</taxon>
        <taxon>Streptophyta</taxon>
        <taxon>Embryophyta</taxon>
        <taxon>Tracheophyta</taxon>
        <taxon>Spermatophyta</taxon>
        <taxon>Magnoliopsida</taxon>
        <taxon>eudicotyledons</taxon>
        <taxon>Gunneridae</taxon>
        <taxon>Pentapetalae</taxon>
        <taxon>rosids</taxon>
        <taxon>fabids</taxon>
        <taxon>Fagales</taxon>
        <taxon>Fagaceae</taxon>
        <taxon>Quercus</taxon>
    </lineage>
</organism>
<keyword evidence="3" id="KW-1185">Reference proteome</keyword>
<evidence type="ECO:0000313" key="2">
    <source>
        <dbReference type="EnsemblPlants" id="QL06p052345:mrna"/>
    </source>
</evidence>